<comment type="similarity">
    <text evidence="6">Belongs to the SMP-30/CGR1 family.</text>
</comment>
<keyword evidence="9" id="KW-0963">Cytoplasm</keyword>
<comment type="subcellular location">
    <subcellularLocation>
        <location evidence="5">Cytoplasm</location>
    </subcellularLocation>
</comment>
<dbReference type="Pfam" id="PF08450">
    <property type="entry name" value="SGL"/>
    <property type="match status" value="1"/>
</dbReference>
<comment type="caution">
    <text evidence="17">The sequence shown here is derived from an EMBL/GenBank/DDBJ whole genome shotgun (WGS) entry which is preliminary data.</text>
</comment>
<evidence type="ECO:0000256" key="15">
    <source>
        <dbReference type="PIRSR" id="PIRSR605511-2"/>
    </source>
</evidence>
<gene>
    <name evidence="17" type="ORF">CVIRNUC_009780</name>
</gene>
<evidence type="ECO:0000256" key="12">
    <source>
        <dbReference type="ARBA" id="ARBA00022837"/>
    </source>
</evidence>
<comment type="cofactor">
    <cofactor evidence="2">
        <name>Ca(2+)</name>
        <dbReference type="ChEBI" id="CHEBI:29108"/>
    </cofactor>
</comment>
<keyword evidence="10 15" id="KW-0479">Metal-binding</keyword>
<feature type="active site" description="Proton donor/acceptor" evidence="14">
    <location>
        <position position="215"/>
    </location>
</feature>
<evidence type="ECO:0000256" key="6">
    <source>
        <dbReference type="ARBA" id="ARBA00008853"/>
    </source>
</evidence>
<evidence type="ECO:0000256" key="14">
    <source>
        <dbReference type="PIRSR" id="PIRSR605511-1"/>
    </source>
</evidence>
<dbReference type="EC" id="3.1.1.17" evidence="7"/>
<dbReference type="GO" id="GO:0004341">
    <property type="term" value="F:gluconolactonase activity"/>
    <property type="evidence" value="ECO:0007669"/>
    <property type="project" value="UniProtKB-EC"/>
</dbReference>
<dbReference type="PANTHER" id="PTHR10907">
    <property type="entry name" value="REGUCALCIN"/>
    <property type="match status" value="1"/>
</dbReference>
<dbReference type="InterPro" id="IPR008367">
    <property type="entry name" value="Regucalcin"/>
</dbReference>
<evidence type="ECO:0000313" key="18">
    <source>
        <dbReference type="Proteomes" id="UP001314263"/>
    </source>
</evidence>
<proteinExistence type="inferred from homology"/>
<dbReference type="PANTHER" id="PTHR10907:SF47">
    <property type="entry name" value="REGUCALCIN"/>
    <property type="match status" value="1"/>
</dbReference>
<dbReference type="PRINTS" id="PR01790">
    <property type="entry name" value="SMP30FAMILY"/>
</dbReference>
<feature type="binding site" evidence="15">
    <location>
        <position position="19"/>
    </location>
    <ligand>
        <name>a divalent metal cation</name>
        <dbReference type="ChEBI" id="CHEBI:60240"/>
    </ligand>
</feature>
<evidence type="ECO:0000256" key="3">
    <source>
        <dbReference type="ARBA" id="ARBA00001936"/>
    </source>
</evidence>
<evidence type="ECO:0000256" key="11">
    <source>
        <dbReference type="ARBA" id="ARBA00022801"/>
    </source>
</evidence>
<dbReference type="PRINTS" id="PR01791">
    <property type="entry name" value="REGUCALCIN"/>
</dbReference>
<dbReference type="SUPFAM" id="SSF63829">
    <property type="entry name" value="Calcium-dependent phosphotriesterase"/>
    <property type="match status" value="1"/>
</dbReference>
<dbReference type="Gene3D" id="2.120.10.30">
    <property type="entry name" value="TolB, C-terminal domain"/>
    <property type="match status" value="1"/>
</dbReference>
<evidence type="ECO:0000256" key="13">
    <source>
        <dbReference type="ARBA" id="ARBA00032464"/>
    </source>
</evidence>
<protein>
    <recommendedName>
        <fullName evidence="8">Regucalcin</fullName>
        <ecNumber evidence="7">3.1.1.17</ecNumber>
    </recommendedName>
    <alternativeName>
        <fullName evidence="13">Gluconolactonase</fullName>
    </alternativeName>
</protein>
<accession>A0AAV1IK36</accession>
<organism evidence="17 18">
    <name type="scientific">Coccomyxa viridis</name>
    <dbReference type="NCBI Taxonomy" id="1274662"/>
    <lineage>
        <taxon>Eukaryota</taxon>
        <taxon>Viridiplantae</taxon>
        <taxon>Chlorophyta</taxon>
        <taxon>core chlorophytes</taxon>
        <taxon>Trebouxiophyceae</taxon>
        <taxon>Trebouxiophyceae incertae sedis</taxon>
        <taxon>Coccomyxaceae</taxon>
        <taxon>Coccomyxa</taxon>
    </lineage>
</organism>
<evidence type="ECO:0000256" key="4">
    <source>
        <dbReference type="ARBA" id="ARBA00001946"/>
    </source>
</evidence>
<keyword evidence="11" id="KW-0378">Hydrolase</keyword>
<evidence type="ECO:0000256" key="7">
    <source>
        <dbReference type="ARBA" id="ARBA00013227"/>
    </source>
</evidence>
<sequence length="307" mass="33882">MTGGIEIDAVVESRTDLGESPVWDERTQRLYFIDINGQTIHIWNNKSKSHDHITMPEMVGTIILAPNEEQLVVALTRTIVLLDLKSRKPVGDPLFTVPEEHGVDKMRFNDGKAAPGGAVIIGRMHADWRKGAPGRLYKIDLRTKQWEEILSPDEVGLPNGMAWDVKKQTMYFVDTYKSCIWEFRTDDRGVPVKSGSGVYEKREIVKVSQEEGIPDGMTIDRMMNLWVALADGGAVASYNPVSGKQLVKVKLPVNKPTACTFGGAFMEQLFVTTRVEKGESAPEHWGALLSVKNPGISGAAGAYIASL</sequence>
<evidence type="ECO:0000313" key="17">
    <source>
        <dbReference type="EMBL" id="CAK0786567.1"/>
    </source>
</evidence>
<dbReference type="GO" id="GO:0030234">
    <property type="term" value="F:enzyme regulator activity"/>
    <property type="evidence" value="ECO:0007669"/>
    <property type="project" value="InterPro"/>
</dbReference>
<reference evidence="17 18" key="1">
    <citation type="submission" date="2023-10" db="EMBL/GenBank/DDBJ databases">
        <authorList>
            <person name="Maclean D."/>
            <person name="Macfadyen A."/>
        </authorList>
    </citation>
    <scope>NUCLEOTIDE SEQUENCE [LARGE SCALE GENOMIC DNA]</scope>
</reference>
<comment type="catalytic activity">
    <reaction evidence="1">
        <text>D-glucono-1,5-lactone + H2O = D-gluconate + H(+)</text>
        <dbReference type="Rhea" id="RHEA:10440"/>
        <dbReference type="ChEBI" id="CHEBI:15377"/>
        <dbReference type="ChEBI" id="CHEBI:15378"/>
        <dbReference type="ChEBI" id="CHEBI:16217"/>
        <dbReference type="ChEBI" id="CHEBI:18391"/>
        <dbReference type="EC" id="3.1.1.17"/>
    </reaction>
</comment>
<dbReference type="GO" id="GO:0019853">
    <property type="term" value="P:L-ascorbic acid biosynthetic process"/>
    <property type="evidence" value="ECO:0007669"/>
    <property type="project" value="TreeGrafter"/>
</dbReference>
<feature type="domain" description="SMP-30/Gluconolactonase/LRE-like region" evidence="16">
    <location>
        <begin position="17"/>
        <end position="273"/>
    </location>
</feature>
<feature type="binding site" evidence="15">
    <location>
        <position position="159"/>
    </location>
    <ligand>
        <name>a divalent metal cation</name>
        <dbReference type="ChEBI" id="CHEBI:60240"/>
    </ligand>
</feature>
<comment type="cofactor">
    <cofactor evidence="4">
        <name>Mg(2+)</name>
        <dbReference type="ChEBI" id="CHEBI:18420"/>
    </cofactor>
</comment>
<feature type="binding site" evidence="15">
    <location>
        <position position="109"/>
    </location>
    <ligand>
        <name>substrate</name>
    </ligand>
</feature>
<evidence type="ECO:0000256" key="5">
    <source>
        <dbReference type="ARBA" id="ARBA00004496"/>
    </source>
</evidence>
<comment type="cofactor">
    <cofactor evidence="3">
        <name>Mn(2+)</name>
        <dbReference type="ChEBI" id="CHEBI:29035"/>
    </cofactor>
</comment>
<dbReference type="EMBL" id="CAUYUE010000015">
    <property type="protein sequence ID" value="CAK0786567.1"/>
    <property type="molecule type" value="Genomic_DNA"/>
</dbReference>
<evidence type="ECO:0000256" key="8">
    <source>
        <dbReference type="ARBA" id="ARBA00016808"/>
    </source>
</evidence>
<dbReference type="InterPro" id="IPR013658">
    <property type="entry name" value="SGL"/>
</dbReference>
<keyword evidence="15" id="KW-0862">Zinc</keyword>
<name>A0AAV1IK36_9CHLO</name>
<feature type="binding site" evidence="15">
    <location>
        <position position="127"/>
    </location>
    <ligand>
        <name>substrate</name>
    </ligand>
</feature>
<dbReference type="InterPro" id="IPR011042">
    <property type="entry name" value="6-blade_b-propeller_TolB-like"/>
</dbReference>
<evidence type="ECO:0000256" key="1">
    <source>
        <dbReference type="ARBA" id="ARBA00001589"/>
    </source>
</evidence>
<evidence type="ECO:0000256" key="9">
    <source>
        <dbReference type="ARBA" id="ARBA00022490"/>
    </source>
</evidence>
<evidence type="ECO:0000256" key="2">
    <source>
        <dbReference type="ARBA" id="ARBA00001913"/>
    </source>
</evidence>
<feature type="binding site" evidence="15">
    <location>
        <position position="215"/>
    </location>
    <ligand>
        <name>a divalent metal cation</name>
        <dbReference type="ChEBI" id="CHEBI:60240"/>
    </ligand>
</feature>
<dbReference type="InterPro" id="IPR005511">
    <property type="entry name" value="SMP-30"/>
</dbReference>
<evidence type="ECO:0000259" key="16">
    <source>
        <dbReference type="Pfam" id="PF08450"/>
    </source>
</evidence>
<dbReference type="GO" id="GO:0005509">
    <property type="term" value="F:calcium ion binding"/>
    <property type="evidence" value="ECO:0007669"/>
    <property type="project" value="InterPro"/>
</dbReference>
<dbReference type="Proteomes" id="UP001314263">
    <property type="component" value="Unassembled WGS sequence"/>
</dbReference>
<evidence type="ECO:0000256" key="10">
    <source>
        <dbReference type="ARBA" id="ARBA00022723"/>
    </source>
</evidence>
<dbReference type="GO" id="GO:0005737">
    <property type="term" value="C:cytoplasm"/>
    <property type="evidence" value="ECO:0007669"/>
    <property type="project" value="UniProtKB-SubCell"/>
</dbReference>
<dbReference type="AlphaFoldDB" id="A0AAV1IK36"/>
<keyword evidence="12" id="KW-0106">Calcium</keyword>
<comment type="cofactor">
    <cofactor evidence="15">
        <name>Zn(2+)</name>
        <dbReference type="ChEBI" id="CHEBI:29105"/>
    </cofactor>
    <text evidence="15">Binds 1 divalent metal cation per subunit.</text>
</comment>
<feature type="binding site" evidence="15">
    <location>
        <position position="107"/>
    </location>
    <ligand>
        <name>substrate</name>
    </ligand>
</feature>
<keyword evidence="18" id="KW-1185">Reference proteome</keyword>